<evidence type="ECO:0000259" key="4">
    <source>
        <dbReference type="PROSITE" id="PS01124"/>
    </source>
</evidence>
<gene>
    <name evidence="5" type="ORF">BI344_20465</name>
</gene>
<dbReference type="InterPro" id="IPR050908">
    <property type="entry name" value="SmbC-like"/>
</dbReference>
<dbReference type="SMART" id="SM00871">
    <property type="entry name" value="AraC_E_bind"/>
    <property type="match status" value="1"/>
</dbReference>
<evidence type="ECO:0000256" key="2">
    <source>
        <dbReference type="ARBA" id="ARBA00023125"/>
    </source>
</evidence>
<feature type="domain" description="HTH araC/xylS-type" evidence="4">
    <location>
        <begin position="14"/>
        <end position="113"/>
    </location>
</feature>
<dbReference type="PANTHER" id="PTHR40055">
    <property type="entry name" value="TRANSCRIPTIONAL REGULATOR YGIV-RELATED"/>
    <property type="match status" value="1"/>
</dbReference>
<reference evidence="5 6" key="1">
    <citation type="submission" date="2016-09" db="EMBL/GenBank/DDBJ databases">
        <title>Chromobacterium muskegensis sp. nov., an insecticidal bacterium isolated from Sphagnum bogs.</title>
        <authorList>
            <person name="Sparks M.E."/>
            <person name="Blackburn M.B."/>
            <person name="Gundersen-Rindal D.E."/>
            <person name="Mitchell A."/>
            <person name="Farrar R."/>
            <person name="Kuhar D."/>
        </authorList>
    </citation>
    <scope>NUCLEOTIDE SEQUENCE [LARGE SCALE GENOMIC DNA]</scope>
    <source>
        <strain evidence="5 6">14B-1</strain>
    </source>
</reference>
<keyword evidence="2" id="KW-0238">DNA-binding</keyword>
<dbReference type="InterPro" id="IPR029442">
    <property type="entry name" value="GyrI-like"/>
</dbReference>
<keyword evidence="1" id="KW-0805">Transcription regulation</keyword>
<name>A0ABX3C8H9_9NEIS</name>
<proteinExistence type="predicted"/>
<dbReference type="PANTHER" id="PTHR40055:SF1">
    <property type="entry name" value="TRANSCRIPTIONAL REGULATOR YGIV-RELATED"/>
    <property type="match status" value="1"/>
</dbReference>
<protein>
    <submittedName>
        <fullName evidence="5">AraC family transcriptional regulator</fullName>
    </submittedName>
</protein>
<dbReference type="InterPro" id="IPR010499">
    <property type="entry name" value="AraC_E-bd"/>
</dbReference>
<dbReference type="Gene3D" id="1.10.10.60">
    <property type="entry name" value="Homeodomain-like"/>
    <property type="match status" value="2"/>
</dbReference>
<accession>A0ABX3C8H9</accession>
<comment type="caution">
    <text evidence="5">The sequence shown here is derived from an EMBL/GenBank/DDBJ whole genome shotgun (WGS) entry which is preliminary data.</text>
</comment>
<sequence>MHEDKAGAYAGRFNRVFDYIERHLDDPLTLEQLSEIANFSPYHFHRQFAARCGVPVGRYIQWMRLKRASYRLAFNPLEKVIDIALDAGFQNPESFSRAFKQALGQTPSQFRRQPDWLDWRQRIPERKYERIQTMDVKIVDFAGTRVAILTHQGRPELVNASAARFIEWRKDTGQSPIASSRTYGIAPHDPATTSAEDFRFGICGTVDAAICEDNRFGVVNGSIPGGRCAVLRHHGSHDSLSESARGLYRDWLPASGEELRDFPLYFHYLNFVHEVAEHELLTDIYLPLK</sequence>
<dbReference type="Gene3D" id="3.20.80.10">
    <property type="entry name" value="Regulatory factor, effector binding domain"/>
    <property type="match status" value="1"/>
</dbReference>
<dbReference type="PRINTS" id="PR00032">
    <property type="entry name" value="HTHARAC"/>
</dbReference>
<dbReference type="Pfam" id="PF12833">
    <property type="entry name" value="HTH_18"/>
    <property type="match status" value="1"/>
</dbReference>
<dbReference type="EMBL" id="MKCT01000062">
    <property type="protein sequence ID" value="OHX17780.1"/>
    <property type="molecule type" value="Genomic_DNA"/>
</dbReference>
<organism evidence="5 6">
    <name type="scientific">Chromobacterium sphagni</name>
    <dbReference type="NCBI Taxonomy" id="1903179"/>
    <lineage>
        <taxon>Bacteria</taxon>
        <taxon>Pseudomonadati</taxon>
        <taxon>Pseudomonadota</taxon>
        <taxon>Betaproteobacteria</taxon>
        <taxon>Neisseriales</taxon>
        <taxon>Chromobacteriaceae</taxon>
        <taxon>Chromobacterium</taxon>
    </lineage>
</organism>
<dbReference type="SUPFAM" id="SSF46689">
    <property type="entry name" value="Homeodomain-like"/>
    <property type="match status" value="2"/>
</dbReference>
<dbReference type="Pfam" id="PF06445">
    <property type="entry name" value="GyrI-like"/>
    <property type="match status" value="1"/>
</dbReference>
<dbReference type="SUPFAM" id="SSF55136">
    <property type="entry name" value="Probable bacterial effector-binding domain"/>
    <property type="match status" value="1"/>
</dbReference>
<dbReference type="InterPro" id="IPR009057">
    <property type="entry name" value="Homeodomain-like_sf"/>
</dbReference>
<evidence type="ECO:0000313" key="6">
    <source>
        <dbReference type="Proteomes" id="UP000180280"/>
    </source>
</evidence>
<keyword evidence="3" id="KW-0804">Transcription</keyword>
<evidence type="ECO:0000313" key="5">
    <source>
        <dbReference type="EMBL" id="OHX17780.1"/>
    </source>
</evidence>
<dbReference type="InterPro" id="IPR011256">
    <property type="entry name" value="Reg_factor_effector_dom_sf"/>
</dbReference>
<dbReference type="Proteomes" id="UP000180280">
    <property type="component" value="Unassembled WGS sequence"/>
</dbReference>
<dbReference type="InterPro" id="IPR020449">
    <property type="entry name" value="Tscrpt_reg_AraC-type_HTH"/>
</dbReference>
<evidence type="ECO:0000256" key="1">
    <source>
        <dbReference type="ARBA" id="ARBA00023015"/>
    </source>
</evidence>
<dbReference type="InterPro" id="IPR018060">
    <property type="entry name" value="HTH_AraC"/>
</dbReference>
<dbReference type="RefSeq" id="WP_071114427.1">
    <property type="nucleotide sequence ID" value="NZ_MKCT01000062.1"/>
</dbReference>
<dbReference type="SMART" id="SM00342">
    <property type="entry name" value="HTH_ARAC"/>
    <property type="match status" value="1"/>
</dbReference>
<evidence type="ECO:0000256" key="3">
    <source>
        <dbReference type="ARBA" id="ARBA00023163"/>
    </source>
</evidence>
<dbReference type="InterPro" id="IPR018062">
    <property type="entry name" value="HTH_AraC-typ_CS"/>
</dbReference>
<keyword evidence="6" id="KW-1185">Reference proteome</keyword>
<dbReference type="PROSITE" id="PS01124">
    <property type="entry name" value="HTH_ARAC_FAMILY_2"/>
    <property type="match status" value="1"/>
</dbReference>
<dbReference type="PROSITE" id="PS00041">
    <property type="entry name" value="HTH_ARAC_FAMILY_1"/>
    <property type="match status" value="1"/>
</dbReference>